<dbReference type="Pfam" id="PF13583">
    <property type="entry name" value="Reprolysin_4"/>
    <property type="match status" value="1"/>
</dbReference>
<dbReference type="SUPFAM" id="SSF49265">
    <property type="entry name" value="Fibronectin type III"/>
    <property type="match status" value="1"/>
</dbReference>
<evidence type="ECO:0000256" key="1">
    <source>
        <dbReference type="SAM" id="SignalP"/>
    </source>
</evidence>
<accession>A0ABT9B8W9</accession>
<dbReference type="SUPFAM" id="SSF81296">
    <property type="entry name" value="E set domains"/>
    <property type="match status" value="2"/>
</dbReference>
<dbReference type="Pfam" id="PF00041">
    <property type="entry name" value="fn3"/>
    <property type="match status" value="1"/>
</dbReference>
<dbReference type="InterPro" id="IPR003961">
    <property type="entry name" value="FN3_dom"/>
</dbReference>
<keyword evidence="1" id="KW-0732">Signal</keyword>
<name>A0ABT9B8W9_9BACT</name>
<dbReference type="CDD" id="cd00102">
    <property type="entry name" value="IPT"/>
    <property type="match status" value="1"/>
</dbReference>
<dbReference type="Pfam" id="PF01833">
    <property type="entry name" value="TIG"/>
    <property type="match status" value="2"/>
</dbReference>
<dbReference type="PROSITE" id="PS50853">
    <property type="entry name" value="FN3"/>
    <property type="match status" value="1"/>
</dbReference>
<dbReference type="Proteomes" id="UP001176429">
    <property type="component" value="Unassembled WGS sequence"/>
</dbReference>
<feature type="domain" description="Fibronectin type-III" evidence="2">
    <location>
        <begin position="865"/>
        <end position="949"/>
    </location>
</feature>
<protein>
    <submittedName>
        <fullName evidence="3">M12 family metallo-peptidase</fullName>
    </submittedName>
</protein>
<dbReference type="CDD" id="cd00063">
    <property type="entry name" value="FN3"/>
    <property type="match status" value="1"/>
</dbReference>
<evidence type="ECO:0000313" key="3">
    <source>
        <dbReference type="EMBL" id="MDO7874710.1"/>
    </source>
</evidence>
<dbReference type="Gene3D" id="3.40.390.10">
    <property type="entry name" value="Collagenase (Catalytic Domain)"/>
    <property type="match status" value="1"/>
</dbReference>
<dbReference type="RefSeq" id="WP_305006021.1">
    <property type="nucleotide sequence ID" value="NZ_JAUQSY010000004.1"/>
</dbReference>
<comment type="caution">
    <text evidence="3">The sequence shown here is derived from an EMBL/GenBank/DDBJ whole genome shotgun (WGS) entry which is preliminary data.</text>
</comment>
<evidence type="ECO:0000259" key="2">
    <source>
        <dbReference type="PROSITE" id="PS50853"/>
    </source>
</evidence>
<evidence type="ECO:0000313" key="4">
    <source>
        <dbReference type="Proteomes" id="UP001176429"/>
    </source>
</evidence>
<dbReference type="InterPro" id="IPR026444">
    <property type="entry name" value="Secre_tail"/>
</dbReference>
<dbReference type="EMBL" id="JAUQSY010000004">
    <property type="protein sequence ID" value="MDO7874710.1"/>
    <property type="molecule type" value="Genomic_DNA"/>
</dbReference>
<reference evidence="3" key="1">
    <citation type="submission" date="2023-07" db="EMBL/GenBank/DDBJ databases">
        <authorList>
            <person name="Kim M.K."/>
        </authorList>
    </citation>
    <scope>NUCLEOTIDE SEQUENCE</scope>
    <source>
        <strain evidence="3">ASUV-10-1</strain>
    </source>
</reference>
<feature type="chain" id="PRO_5045410450" evidence="1">
    <location>
        <begin position="41"/>
        <end position="1838"/>
    </location>
</feature>
<dbReference type="SUPFAM" id="SSF55486">
    <property type="entry name" value="Metalloproteases ('zincins'), catalytic domain"/>
    <property type="match status" value="1"/>
</dbReference>
<organism evidence="3 4">
    <name type="scientific">Hymenobacter aranciens</name>
    <dbReference type="NCBI Taxonomy" id="3063996"/>
    <lineage>
        <taxon>Bacteria</taxon>
        <taxon>Pseudomonadati</taxon>
        <taxon>Bacteroidota</taxon>
        <taxon>Cytophagia</taxon>
        <taxon>Cytophagales</taxon>
        <taxon>Hymenobacteraceae</taxon>
        <taxon>Hymenobacter</taxon>
    </lineage>
</organism>
<proteinExistence type="predicted"/>
<dbReference type="NCBIfam" id="TIGR04183">
    <property type="entry name" value="Por_Secre_tail"/>
    <property type="match status" value="1"/>
</dbReference>
<dbReference type="InterPro" id="IPR002909">
    <property type="entry name" value="IPT_dom"/>
</dbReference>
<dbReference type="InterPro" id="IPR013783">
    <property type="entry name" value="Ig-like_fold"/>
</dbReference>
<sequence length="1838" mass="190172">MIRSFTSLAVRRRSFLAAAPRSFYYPLAAALLALGSPAVAQQRAAPVLFQDDAAARAAAQTSPLAALVRQARPFSLDPDVVLAALAAAPREGTADGTPVVLALPLPDGRTARFALRQTAVMAPALAARYPAIRTYSGAGLDDATASLRLSLEPGGLHAQVLSATAGPVYLDPVSLTDNAHYLSYEVSARLPPGPLPGCAAPASTLPAALPARRPASGSALATAGRSAGAALRVFKLAVATTDEYTAARGGTRASALAAVVTTVNRINGLYERELSVRLQLVNNNELIVAANSSTRPDPYSNNNDAGTALSENATHLNAVIGSANYDIGHLFGTYGGGYALIGILNNYASYKAYAQTGLSDPVGDAFDIQLVAHELGHQLGAYHSFNSTGSGSCSATNWDYNAACEPGSGSTLMAYPGLCGNDNLQGGRDAYFHNVSYEQIRQEIDFATIGTNGLPTGNTVPTVSVPASDKTLPIGTPFKLTAAATDANGDALTYCWDQLDLGPAAGLTAPQVADELVPLFRSWAPSSSPTRYFPRLSTLLANGTNLAERLPTVDRTLVFRCLVRDLHAGPQGVVGGSANSESVRLNVSSAAGPFVVTAPNSPISWTAGSTQTVSWNVAGTTANGVDCATVNIRLSTDGGLTYPILLLAGTPNDGSQAVTVPNVLTTTARLMVEAADNYFFDLSDYDFTITPAVVLPSLGSLSPASGPVGTRFTLQGSNLAGVTAVTVGSVRVPFTIVSASSLSLQVPDSIAGPAAVAATSSAGSSNVLPFSITPVISSLSPTTGVTANSVQIGTTVVITGSGLLGATEVRFNGLVVNNSTVNAAGTAITVTVPSGATSGFVTVLTPGGRATSPQPFTITERPCMLPSSVSFSIITATTARLVFAANPSAPRFYLATLSPGNRIDTLWTTTSFTYNNLIPNTIYTFTLRSQCGYSQSSPTLTRRFATPAAGSNNECAGATPLVPGAPGESCIPTGSSLGTATQSRPPAECSGSLATTARDVWFRFDAAGPVHTIVANSSGDGVLEVFAGPCGSLTSLQCADAVATGGESLTLTTLTPGTRYWVRYYHKDFGLSFFSACVTTPAPVSATCPAPANLVVSNVTANSASVGFSSSGPGNQYVVTTSPPSTTQTVSAGPVMLSNLRDATAYVVSVASACPDTTASAPVLATFTTDYPDLVIDGSFSDITARTYRNVTITGTGYGQLGGNTPAGRNVVVVGTFRIERGGYLDDNCRLITGPGNFVLEPGATMNICGTQGISLSGATGTVQVTGTRSFGRNGNYEYTTWGAAPAITGSGLPDTINTLLVGGDRAQHFNLSNTLVVRRYVQLTSASLYLGNSNLTLLSDIHGTASLYNEPGVRVVNDGSGRATVQRYIHPSTTYRGPGYRHYSSPLRAASVAQLAVPGQFAPVVNAAYNPLPAPALPANQFPTVFRYRESRLTPAFSDFEAGWESPASLNDRLVPAQGYTVNIPPSARVALTGELTCDEVNTGPLSRGSGPNAGWHLLGNPFPAPLFLAEYFNDSLPAGLARAVYVFEPDSHYGGFYRSYVNGVGTDGQPYLTLSVMQGFFMRVTQDLPGGYTFRHYLRGTNPDSAGFHRPVSGSLRAPRPLLRLTLAGTAAQGADHTVVYLESGATASGTDARYDAAKLTNPGAAPQLATHMPGAGNEPLAINGLPDLTARADIRVPLTLRLPAAGPYQLRVTELSNFDPSVPVWLLDHARGTRVNLRQQLGYNFTASQAGALDGRFELLLGRSSTALATTSAAANAFSVWPNPAAVGRSLQLALDAPAPAATATLTTLLGQPVARMSFGGSTAELATAGLAAGTYLLVVKAAGQPASTRRVVLE</sequence>
<dbReference type="InterPro" id="IPR024079">
    <property type="entry name" value="MetalloPept_cat_dom_sf"/>
</dbReference>
<dbReference type="SMART" id="SM00060">
    <property type="entry name" value="FN3"/>
    <property type="match status" value="2"/>
</dbReference>
<dbReference type="InterPro" id="IPR014756">
    <property type="entry name" value="Ig_E-set"/>
</dbReference>
<gene>
    <name evidence="3" type="ORF">Q5H93_08190</name>
</gene>
<dbReference type="Gene3D" id="2.60.40.10">
    <property type="entry name" value="Immunoglobulins"/>
    <property type="match status" value="4"/>
</dbReference>
<keyword evidence="4" id="KW-1185">Reference proteome</keyword>
<feature type="signal peptide" evidence="1">
    <location>
        <begin position="1"/>
        <end position="40"/>
    </location>
</feature>
<dbReference type="InterPro" id="IPR036116">
    <property type="entry name" value="FN3_sf"/>
</dbReference>